<dbReference type="AlphaFoldDB" id="F6DM54"/>
<dbReference type="CDD" id="cd05254">
    <property type="entry name" value="dTDP_HR_like_SDR_e"/>
    <property type="match status" value="1"/>
</dbReference>
<dbReference type="Gene3D" id="3.90.25.10">
    <property type="entry name" value="UDP-galactose 4-epimerase, domain 1"/>
    <property type="match status" value="1"/>
</dbReference>
<name>F6DM54_DESRL</name>
<keyword evidence="5" id="KW-1185">Reference proteome</keyword>
<dbReference type="eggNOG" id="COG1091">
    <property type="taxonomic scope" value="Bacteria"/>
</dbReference>
<keyword evidence="2 4" id="KW-0560">Oxidoreductase</keyword>
<dbReference type="GO" id="GO:0005829">
    <property type="term" value="C:cytosol"/>
    <property type="evidence" value="ECO:0007669"/>
    <property type="project" value="TreeGrafter"/>
</dbReference>
<sequence>MKILITGAGGMLGSQISKACHESGAEVYPFKKAELDVTDFSTLKHVLHFLKPTLVINCAAYTQVDRAEECRKEAFAINSLGPRYLACLCREIHAALMHLSTDYVFNGESRLPYPVYASPDPINVYGLSKLYGEMAIRETLDRFFIVRTSWLFGPGGKNFVDTVLKLASEKNRLEIANDQTGCPTYTVDLAQGLMKLAQTGIFGTYHLTNTGQTTWYGLALEIKKIMNLAIPIDPCTTAEFPRPAPRPAYSVLDPFPLQAVTGREMPGWQDALQRYLREHKKN</sequence>
<gene>
    <name evidence="4" type="ordered locus">Desru_1121</name>
</gene>
<reference evidence="5" key="1">
    <citation type="submission" date="2011-05" db="EMBL/GenBank/DDBJ databases">
        <title>Complete sequence of Desulfotomaculum ruminis DSM 2154.</title>
        <authorList>
            <person name="Lucas S."/>
            <person name="Copeland A."/>
            <person name="Lapidus A."/>
            <person name="Cheng J.-F."/>
            <person name="Goodwin L."/>
            <person name="Pitluck S."/>
            <person name="Lu M."/>
            <person name="Detter J.C."/>
            <person name="Han C."/>
            <person name="Tapia R."/>
            <person name="Land M."/>
            <person name="Hauser L."/>
            <person name="Kyrpides N."/>
            <person name="Ivanova N."/>
            <person name="Mikhailova N."/>
            <person name="Pagani I."/>
            <person name="Stams A.J.M."/>
            <person name="Plugge C.M."/>
            <person name="Muyzer G."/>
            <person name="Kuever J."/>
            <person name="Parshina S.N."/>
            <person name="Ivanova A.E."/>
            <person name="Nazina T.N."/>
            <person name="Brambilla E."/>
            <person name="Spring S."/>
            <person name="Klenk H.-P."/>
            <person name="Woyke T."/>
        </authorList>
    </citation>
    <scope>NUCLEOTIDE SEQUENCE [LARGE SCALE GENOMIC DNA]</scope>
    <source>
        <strain evidence="5">ATCC 23193 / DSM 2154 / NCIB 8452 / DL</strain>
    </source>
</reference>
<evidence type="ECO:0000259" key="3">
    <source>
        <dbReference type="Pfam" id="PF04321"/>
    </source>
</evidence>
<dbReference type="Pfam" id="PF04321">
    <property type="entry name" value="RmlD_sub_bind"/>
    <property type="match status" value="1"/>
</dbReference>
<keyword evidence="2" id="KW-0521">NADP</keyword>
<evidence type="ECO:0000313" key="5">
    <source>
        <dbReference type="Proteomes" id="UP000009234"/>
    </source>
</evidence>
<dbReference type="OrthoDB" id="9803892at2"/>
<dbReference type="InterPro" id="IPR036291">
    <property type="entry name" value="NAD(P)-bd_dom_sf"/>
</dbReference>
<dbReference type="SUPFAM" id="SSF51735">
    <property type="entry name" value="NAD(P)-binding Rossmann-fold domains"/>
    <property type="match status" value="1"/>
</dbReference>
<comment type="similarity">
    <text evidence="1 2">Belongs to the dTDP-4-dehydrorhamnose reductase family.</text>
</comment>
<dbReference type="HOGENOM" id="CLU_045518_1_2_9"/>
<dbReference type="UniPathway" id="UPA00124"/>
<dbReference type="Gene3D" id="3.40.50.720">
    <property type="entry name" value="NAD(P)-binding Rossmann-like Domain"/>
    <property type="match status" value="1"/>
</dbReference>
<reference evidence="4 5" key="2">
    <citation type="journal article" date="2012" name="Stand. Genomic Sci.">
        <title>Complete genome sequence of the sulfate-reducing firmicute Desulfotomaculum ruminis type strain (DL(T)).</title>
        <authorList>
            <person name="Spring S."/>
            <person name="Visser M."/>
            <person name="Lu M."/>
            <person name="Copeland A."/>
            <person name="Lapidus A."/>
            <person name="Lucas S."/>
            <person name="Cheng J.F."/>
            <person name="Han C."/>
            <person name="Tapia R."/>
            <person name="Goodwin L.A."/>
            <person name="Pitluck S."/>
            <person name="Ivanova N."/>
            <person name="Land M."/>
            <person name="Hauser L."/>
            <person name="Larimer F."/>
            <person name="Rohde M."/>
            <person name="Goker M."/>
            <person name="Detter J.C."/>
            <person name="Kyrpides N.C."/>
            <person name="Woyke T."/>
            <person name="Schaap P.J."/>
            <person name="Plugge C.M."/>
            <person name="Muyzer G."/>
            <person name="Kuever J."/>
            <person name="Pereira I.A."/>
            <person name="Parshina S.N."/>
            <person name="Bernier-Latmani R."/>
            <person name="Stams A.J."/>
            <person name="Klenk H.P."/>
        </authorList>
    </citation>
    <scope>NUCLEOTIDE SEQUENCE [LARGE SCALE GENOMIC DNA]</scope>
    <source>
        <strain evidence="5">ATCC 23193 / DSM 2154 / NCIB 8452 / DL</strain>
    </source>
</reference>
<evidence type="ECO:0000256" key="1">
    <source>
        <dbReference type="ARBA" id="ARBA00010944"/>
    </source>
</evidence>
<protein>
    <recommendedName>
        <fullName evidence="2">dTDP-4-dehydrorhamnose reductase</fullName>
        <ecNumber evidence="2">1.1.1.133</ecNumber>
    </recommendedName>
</protein>
<dbReference type="RefSeq" id="WP_013841167.1">
    <property type="nucleotide sequence ID" value="NC_015589.1"/>
</dbReference>
<evidence type="ECO:0000313" key="4">
    <source>
        <dbReference type="EMBL" id="AEG59396.1"/>
    </source>
</evidence>
<dbReference type="PANTHER" id="PTHR10491:SF4">
    <property type="entry name" value="METHIONINE ADENOSYLTRANSFERASE 2 SUBUNIT BETA"/>
    <property type="match status" value="1"/>
</dbReference>
<comment type="function">
    <text evidence="2">Catalyzes the reduction of dTDP-6-deoxy-L-lyxo-4-hexulose to yield dTDP-L-rhamnose.</text>
</comment>
<dbReference type="GO" id="GO:0019305">
    <property type="term" value="P:dTDP-rhamnose biosynthetic process"/>
    <property type="evidence" value="ECO:0007669"/>
    <property type="project" value="UniProtKB-UniPathway"/>
</dbReference>
<dbReference type="InterPro" id="IPR029903">
    <property type="entry name" value="RmlD-like-bd"/>
</dbReference>
<comment type="pathway">
    <text evidence="2">Carbohydrate biosynthesis; dTDP-L-rhamnose biosynthesis.</text>
</comment>
<accession>F6DM54</accession>
<feature type="domain" description="RmlD-like substrate binding" evidence="3">
    <location>
        <begin position="1"/>
        <end position="278"/>
    </location>
</feature>
<dbReference type="NCBIfam" id="TIGR01214">
    <property type="entry name" value="rmlD"/>
    <property type="match status" value="1"/>
</dbReference>
<dbReference type="Proteomes" id="UP000009234">
    <property type="component" value="Chromosome"/>
</dbReference>
<organism evidence="4 5">
    <name type="scientific">Desulforamulus ruminis (strain ATCC 23193 / DSM 2154 / NCIMB 8452 / DL)</name>
    <name type="common">Desulfotomaculum ruminis</name>
    <dbReference type="NCBI Taxonomy" id="696281"/>
    <lineage>
        <taxon>Bacteria</taxon>
        <taxon>Bacillati</taxon>
        <taxon>Bacillota</taxon>
        <taxon>Clostridia</taxon>
        <taxon>Eubacteriales</taxon>
        <taxon>Peptococcaceae</taxon>
        <taxon>Desulforamulus</taxon>
    </lineage>
</organism>
<proteinExistence type="inferred from homology"/>
<dbReference type="STRING" id="696281.Desru_1121"/>
<evidence type="ECO:0000256" key="2">
    <source>
        <dbReference type="RuleBase" id="RU364082"/>
    </source>
</evidence>
<dbReference type="KEGG" id="dru:Desru_1121"/>
<dbReference type="InterPro" id="IPR005913">
    <property type="entry name" value="dTDP_dehydrorham_reduct"/>
</dbReference>
<dbReference type="GO" id="GO:0008831">
    <property type="term" value="F:dTDP-4-dehydrorhamnose reductase activity"/>
    <property type="evidence" value="ECO:0007669"/>
    <property type="project" value="UniProtKB-EC"/>
</dbReference>
<dbReference type="EMBL" id="CP002780">
    <property type="protein sequence ID" value="AEG59396.1"/>
    <property type="molecule type" value="Genomic_DNA"/>
</dbReference>
<dbReference type="PANTHER" id="PTHR10491">
    <property type="entry name" value="DTDP-4-DEHYDRORHAMNOSE REDUCTASE"/>
    <property type="match status" value="1"/>
</dbReference>
<dbReference type="EC" id="1.1.1.133" evidence="2"/>